<reference evidence="6" key="2">
    <citation type="submission" date="2020-05" db="EMBL/GenBank/DDBJ databases">
        <authorList>
            <person name="Kim H.-S."/>
            <person name="Proctor R.H."/>
            <person name="Brown D.W."/>
        </authorList>
    </citation>
    <scope>NUCLEOTIDE SEQUENCE</scope>
    <source>
        <strain evidence="6">NRRL 22465</strain>
    </source>
</reference>
<dbReference type="PANTHER" id="PTHR23501:SF3">
    <property type="entry name" value="MAJOR FACILITATOR SUPERFAMILY (MFS) PROFILE DOMAIN-CONTAINING PROTEIN"/>
    <property type="match status" value="1"/>
</dbReference>
<evidence type="ECO:0000313" key="7">
    <source>
        <dbReference type="Proteomes" id="UP000635477"/>
    </source>
</evidence>
<feature type="transmembrane region" description="Helical" evidence="5">
    <location>
        <begin position="140"/>
        <end position="166"/>
    </location>
</feature>
<evidence type="ECO:0000256" key="3">
    <source>
        <dbReference type="ARBA" id="ARBA00022989"/>
    </source>
</evidence>
<keyword evidence="7" id="KW-1185">Reference proteome</keyword>
<organism evidence="6 7">
    <name type="scientific">Fusarium zealandicum</name>
    <dbReference type="NCBI Taxonomy" id="1053134"/>
    <lineage>
        <taxon>Eukaryota</taxon>
        <taxon>Fungi</taxon>
        <taxon>Dikarya</taxon>
        <taxon>Ascomycota</taxon>
        <taxon>Pezizomycotina</taxon>
        <taxon>Sordariomycetes</taxon>
        <taxon>Hypocreomycetidae</taxon>
        <taxon>Hypocreales</taxon>
        <taxon>Nectriaceae</taxon>
        <taxon>Fusarium</taxon>
        <taxon>Fusarium staphyleae species complex</taxon>
    </lineage>
</organism>
<evidence type="ECO:0000256" key="5">
    <source>
        <dbReference type="SAM" id="Phobius"/>
    </source>
</evidence>
<dbReference type="InterPro" id="IPR036259">
    <property type="entry name" value="MFS_trans_sf"/>
</dbReference>
<comment type="caution">
    <text evidence="6">The sequence shown here is derived from an EMBL/GenBank/DDBJ whole genome shotgun (WGS) entry which is preliminary data.</text>
</comment>
<keyword evidence="3 5" id="KW-1133">Transmembrane helix</keyword>
<feature type="transmembrane region" description="Helical" evidence="5">
    <location>
        <begin position="53"/>
        <end position="71"/>
    </location>
</feature>
<keyword evidence="2 5" id="KW-0812">Transmembrane</keyword>
<evidence type="ECO:0000256" key="2">
    <source>
        <dbReference type="ARBA" id="ARBA00022692"/>
    </source>
</evidence>
<feature type="transmembrane region" description="Helical" evidence="5">
    <location>
        <begin position="196"/>
        <end position="216"/>
    </location>
</feature>
<evidence type="ECO:0000256" key="4">
    <source>
        <dbReference type="ARBA" id="ARBA00023136"/>
    </source>
</evidence>
<dbReference type="OrthoDB" id="5102953at2759"/>
<proteinExistence type="predicted"/>
<sequence length="229" mass="25917">MQQSNLTALKPYINSNFQAHSLTPTVDIMSSIIGGVFKLTLAKIIDVFGHLQGYFLSLCLLTLGLVMMAGCNGVETYPAAQEFYWVGYNGLDYTLTIFIADTSALKNRALMLAYASSPYIITTWITGYVTTASFNVPGFLWGYGLFCIITPAVTLPLFGLFMYYYYKAHRMGPVPKRESNRTWWQSLYHYGREFDIVGLLLITAGIALLLLPFNIYPYQKERWKAPIFI</sequence>
<dbReference type="SUPFAM" id="SSF103473">
    <property type="entry name" value="MFS general substrate transporter"/>
    <property type="match status" value="1"/>
</dbReference>
<feature type="transmembrane region" description="Helical" evidence="5">
    <location>
        <begin position="112"/>
        <end position="134"/>
    </location>
</feature>
<protein>
    <submittedName>
        <fullName evidence="6">Uncharacterized protein</fullName>
    </submittedName>
</protein>
<dbReference type="AlphaFoldDB" id="A0A8H4UBY3"/>
<gene>
    <name evidence="6" type="ORF">FZEAL_9334</name>
</gene>
<dbReference type="Proteomes" id="UP000635477">
    <property type="component" value="Unassembled WGS sequence"/>
</dbReference>
<name>A0A8H4UBY3_9HYPO</name>
<evidence type="ECO:0000313" key="6">
    <source>
        <dbReference type="EMBL" id="KAF4973424.1"/>
    </source>
</evidence>
<keyword evidence="4 5" id="KW-0472">Membrane</keyword>
<dbReference type="GO" id="GO:0022857">
    <property type="term" value="F:transmembrane transporter activity"/>
    <property type="evidence" value="ECO:0007669"/>
    <property type="project" value="TreeGrafter"/>
</dbReference>
<reference evidence="6" key="1">
    <citation type="journal article" date="2020" name="BMC Genomics">
        <title>Correction to: Identification and distribution of gene clusters required for synthesis of sphingolipid metabolism inhibitors in diverse species of the filamentous fungus Fusarium.</title>
        <authorList>
            <person name="Kim H.S."/>
            <person name="Lohmar J.M."/>
            <person name="Busman M."/>
            <person name="Brown D.W."/>
            <person name="Naumann T.A."/>
            <person name="Divon H.H."/>
            <person name="Lysoe E."/>
            <person name="Uhlig S."/>
            <person name="Proctor R.H."/>
        </authorList>
    </citation>
    <scope>NUCLEOTIDE SEQUENCE</scope>
    <source>
        <strain evidence="6">NRRL 22465</strain>
    </source>
</reference>
<dbReference type="PANTHER" id="PTHR23501">
    <property type="entry name" value="MAJOR FACILITATOR SUPERFAMILY"/>
    <property type="match status" value="1"/>
</dbReference>
<dbReference type="EMBL" id="JABEYC010000858">
    <property type="protein sequence ID" value="KAF4973424.1"/>
    <property type="molecule type" value="Genomic_DNA"/>
</dbReference>
<accession>A0A8H4UBY3</accession>
<evidence type="ECO:0000256" key="1">
    <source>
        <dbReference type="ARBA" id="ARBA00004141"/>
    </source>
</evidence>
<comment type="subcellular location">
    <subcellularLocation>
        <location evidence="1">Membrane</location>
        <topology evidence="1">Multi-pass membrane protein</topology>
    </subcellularLocation>
</comment>
<dbReference type="GO" id="GO:0005886">
    <property type="term" value="C:plasma membrane"/>
    <property type="evidence" value="ECO:0007669"/>
    <property type="project" value="TreeGrafter"/>
</dbReference>